<proteinExistence type="predicted"/>
<comment type="caution">
    <text evidence="2">The sequence shown here is derived from an EMBL/GenBank/DDBJ whole genome shotgun (WGS) entry which is preliminary data.</text>
</comment>
<name>A0ABN7XF51_GIGMA</name>
<dbReference type="Proteomes" id="UP000789901">
    <property type="component" value="Unassembled WGS sequence"/>
</dbReference>
<keyword evidence="3" id="KW-1185">Reference proteome</keyword>
<keyword evidence="1" id="KW-0472">Membrane</keyword>
<dbReference type="PANTHER" id="PTHR35385:SF2">
    <property type="entry name" value="PROTEIN B, PUTATIVE-RELATED"/>
    <property type="match status" value="1"/>
</dbReference>
<dbReference type="EMBL" id="CAJVQB010129101">
    <property type="protein sequence ID" value="CAG8853777.1"/>
    <property type="molecule type" value="Genomic_DNA"/>
</dbReference>
<dbReference type="PANTHER" id="PTHR35385">
    <property type="entry name" value="PROTEIN B, PUTATIVE-RELATED-RELATED"/>
    <property type="match status" value="1"/>
</dbReference>
<accession>A0ABN7XF51</accession>
<reference evidence="2 3" key="1">
    <citation type="submission" date="2021-06" db="EMBL/GenBank/DDBJ databases">
        <authorList>
            <person name="Kallberg Y."/>
            <person name="Tangrot J."/>
            <person name="Rosling A."/>
        </authorList>
    </citation>
    <scope>NUCLEOTIDE SEQUENCE [LARGE SCALE GENOMIC DNA]</scope>
    <source>
        <strain evidence="2 3">120-4 pot B 10/14</strain>
    </source>
</reference>
<feature type="transmembrane region" description="Helical" evidence="1">
    <location>
        <begin position="18"/>
        <end position="39"/>
    </location>
</feature>
<gene>
    <name evidence="2" type="ORF">GMARGA_LOCUS42598</name>
</gene>
<keyword evidence="1" id="KW-1133">Transmembrane helix</keyword>
<evidence type="ECO:0000313" key="3">
    <source>
        <dbReference type="Proteomes" id="UP000789901"/>
    </source>
</evidence>
<evidence type="ECO:0000256" key="1">
    <source>
        <dbReference type="SAM" id="Phobius"/>
    </source>
</evidence>
<keyword evidence="1" id="KW-0812">Transmembrane</keyword>
<evidence type="ECO:0000313" key="2">
    <source>
        <dbReference type="EMBL" id="CAG8853777.1"/>
    </source>
</evidence>
<feature type="non-terminal residue" evidence="2">
    <location>
        <position position="1"/>
    </location>
</feature>
<organism evidence="2 3">
    <name type="scientific">Gigaspora margarita</name>
    <dbReference type="NCBI Taxonomy" id="4874"/>
    <lineage>
        <taxon>Eukaryota</taxon>
        <taxon>Fungi</taxon>
        <taxon>Fungi incertae sedis</taxon>
        <taxon>Mucoromycota</taxon>
        <taxon>Glomeromycotina</taxon>
        <taxon>Glomeromycetes</taxon>
        <taxon>Diversisporales</taxon>
        <taxon>Gigasporaceae</taxon>
        <taxon>Gigaspora</taxon>
    </lineage>
</organism>
<protein>
    <submittedName>
        <fullName evidence="2">32443_t:CDS:1</fullName>
    </submittedName>
</protein>
<sequence length="109" mass="12427">ASKLCYIDASTSFEPLNMLVTLLYTSYIAVALPFGIIITSDKLEITLKREMDLLKELLLPYTFFGYGSNIGPLIFLTDDSNAKQNALESFWSQLKKLLCIFHVLQAFWH</sequence>
<feature type="non-terminal residue" evidence="2">
    <location>
        <position position="109"/>
    </location>
</feature>